<feature type="transmembrane region" description="Helical" evidence="8">
    <location>
        <begin position="622"/>
        <end position="651"/>
    </location>
</feature>
<comment type="similarity">
    <text evidence="2">Belongs to the transient receptor potential (TRP) ion channel family.</text>
</comment>
<keyword evidence="4 9" id="KW-0732">Signal</keyword>
<feature type="transmembrane region" description="Helical" evidence="8">
    <location>
        <begin position="561"/>
        <end position="583"/>
    </location>
</feature>
<dbReference type="SMART" id="SM01320">
    <property type="entry name" value="TRP_N"/>
    <property type="match status" value="1"/>
</dbReference>
<feature type="transmembrane region" description="Helical" evidence="8">
    <location>
        <begin position="590"/>
        <end position="610"/>
    </location>
</feature>
<comment type="caution">
    <text evidence="11">The sequence shown here is derived from an EMBL/GenBank/DDBJ whole genome shotgun (WGS) entry which is preliminary data.</text>
</comment>
<keyword evidence="6 8" id="KW-0472">Membrane</keyword>
<gene>
    <name evidence="11" type="ORF">AWRI3579_g233</name>
</gene>
<evidence type="ECO:0000256" key="3">
    <source>
        <dbReference type="ARBA" id="ARBA00022692"/>
    </source>
</evidence>
<evidence type="ECO:0000256" key="5">
    <source>
        <dbReference type="ARBA" id="ARBA00022989"/>
    </source>
</evidence>
<name>A0A1E5RZU5_9ASCO</name>
<evidence type="ECO:0000256" key="1">
    <source>
        <dbReference type="ARBA" id="ARBA00004141"/>
    </source>
</evidence>
<feature type="transmembrane region" description="Helical" evidence="8">
    <location>
        <begin position="534"/>
        <end position="555"/>
    </location>
</feature>
<dbReference type="AlphaFoldDB" id="A0A1E5RZU5"/>
<dbReference type="STRING" id="56408.A0A1E5RZU5"/>
<evidence type="ECO:0000256" key="7">
    <source>
        <dbReference type="SAM" id="MobiDB-lite"/>
    </source>
</evidence>
<evidence type="ECO:0000256" key="9">
    <source>
        <dbReference type="SAM" id="SignalP"/>
    </source>
</evidence>
<dbReference type="GO" id="GO:0016020">
    <property type="term" value="C:membrane"/>
    <property type="evidence" value="ECO:0007669"/>
    <property type="project" value="UniProtKB-SubCell"/>
</dbReference>
<dbReference type="GO" id="GO:0055085">
    <property type="term" value="P:transmembrane transport"/>
    <property type="evidence" value="ECO:0007669"/>
    <property type="project" value="TreeGrafter"/>
</dbReference>
<evidence type="ECO:0000313" key="12">
    <source>
        <dbReference type="Proteomes" id="UP000095728"/>
    </source>
</evidence>
<evidence type="ECO:0000256" key="6">
    <source>
        <dbReference type="ARBA" id="ARBA00023136"/>
    </source>
</evidence>
<dbReference type="FunCoup" id="A0A1E5RZU5">
    <property type="interactions" value="62"/>
</dbReference>
<dbReference type="Pfam" id="PF14558">
    <property type="entry name" value="TRP_N"/>
    <property type="match status" value="1"/>
</dbReference>
<feature type="domain" description="ML-like" evidence="10">
    <location>
        <begin position="66"/>
        <end position="211"/>
    </location>
</feature>
<evidence type="ECO:0000256" key="4">
    <source>
        <dbReference type="ARBA" id="ARBA00022729"/>
    </source>
</evidence>
<dbReference type="InParanoid" id="A0A1E5RZU5"/>
<feature type="compositionally biased region" description="Low complexity" evidence="7">
    <location>
        <begin position="788"/>
        <end position="818"/>
    </location>
</feature>
<sequence length="825" mass="92114">MPKSNFLLKLVFSLFILLQIFNPLTYADDDTTATTTTGAATTTKADDSVLGISTSTTNVKNKDPSKLLRTSSLLTCMENSQFSSSFFDVTYFPGNTSVVFNIEAVTTISSKVEIEFQVIAYGLNIIQRSINLCSLNEKSLCPLSAGRIDISSTYQITSDVVDNIPSVAYTVPDLDALVRVYAYSLDDDGNADTSDPVACVLAPLTNGKTVQTKYASWPIAAISGVGVLTSAFYSVMGHSATSAHIASNSISLFVYFQNLAITAMMGVAKVPPIAAAWTQNFQWSMGIINAGFMQKIFKWYVQATGGTSTNILANKSILSIYVQKLKNKLKHKLAKRAITLSGSFDDSVFDDTSVYTTNERNITAVASKTLLVRGIERVAYKADIELSNFFLTGIVFLLFFIFCMCLLLFCLKSLLELLVRTKAMNPDNTKFFEFRKSWGNIIKGTMYRIALIAFPQVTLLCIWEFTQQDSVACMVDSAVILLIILCLMVYGTTRVVIKGLQSSKIYKNPAYLLYGDSEFLNKYGFLYVQFKATAYWWLVPLISYSLLRSLFVAALQTKGKAQSLIVFIIELFYFVGLCVFRPYMDKRTNIFNISIHLINLLNSIFFLFFSNLFGQPMIVSSVMAIVLFVMNAVVALYLLVFTIVTCVLAVLHKNPDSRYQPMKDDRVSFIPRAGGMATMDNKAAELNDLSKAVMVTNETENQKLQRDNAFQLGSQSDSSKRKLLMDDDNEDYELESNSIWSKKDSFGRQQQTQSDDPDVVTRSESYLDVQQPLSSLNNQNHSQQPPLSNSAQYYSQTNNNNNNPYQNFTSNNRNTNNNPYSSGYR</sequence>
<dbReference type="PANTHER" id="PTHR31145:SF2">
    <property type="entry name" value="FLAVIN CARRIER PROTEIN 2"/>
    <property type="match status" value="1"/>
</dbReference>
<reference evidence="12" key="1">
    <citation type="journal article" date="2016" name="Genome Announc.">
        <title>Genome sequences of three species of Hanseniaspora isolated from spontaneous wine fermentations.</title>
        <authorList>
            <person name="Sternes P.R."/>
            <person name="Lee D."/>
            <person name="Kutyna D.R."/>
            <person name="Borneman A.R."/>
        </authorList>
    </citation>
    <scope>NUCLEOTIDE SEQUENCE [LARGE SCALE GENOMIC DNA]</scope>
    <source>
        <strain evidence="12">AWRI3579</strain>
    </source>
</reference>
<keyword evidence="3 8" id="KW-0812">Transmembrane</keyword>
<keyword evidence="5 8" id="KW-1133">Transmembrane helix</keyword>
<dbReference type="InterPro" id="IPR032800">
    <property type="entry name" value="TRP_N"/>
</dbReference>
<feature type="transmembrane region" description="Helical" evidence="8">
    <location>
        <begin position="478"/>
        <end position="497"/>
    </location>
</feature>
<proteinExistence type="inferred from homology"/>
<comment type="subcellular location">
    <subcellularLocation>
        <location evidence="1">Membrane</location>
        <topology evidence="1">Multi-pass membrane protein</topology>
    </subcellularLocation>
</comment>
<dbReference type="InterPro" id="IPR040241">
    <property type="entry name" value="TRP_Flc/Pkd2-like"/>
</dbReference>
<keyword evidence="12" id="KW-1185">Reference proteome</keyword>
<evidence type="ECO:0000313" key="11">
    <source>
        <dbReference type="EMBL" id="OEJ92471.1"/>
    </source>
</evidence>
<feature type="region of interest" description="Disordered" evidence="7">
    <location>
        <begin position="775"/>
        <end position="825"/>
    </location>
</feature>
<dbReference type="Pfam" id="PF06011">
    <property type="entry name" value="TRP"/>
    <property type="match status" value="1"/>
</dbReference>
<dbReference type="Proteomes" id="UP000095728">
    <property type="component" value="Unassembled WGS sequence"/>
</dbReference>
<feature type="transmembrane region" description="Helical" evidence="8">
    <location>
        <begin position="445"/>
        <end position="466"/>
    </location>
</feature>
<accession>A0A1E5RZU5</accession>
<dbReference type="InterPro" id="IPR010308">
    <property type="entry name" value="TRP_C"/>
</dbReference>
<feature type="signal peptide" evidence="9">
    <location>
        <begin position="1"/>
        <end position="27"/>
    </location>
</feature>
<evidence type="ECO:0000256" key="8">
    <source>
        <dbReference type="SAM" id="Phobius"/>
    </source>
</evidence>
<protein>
    <submittedName>
        <fullName evidence="11">Flavin carrier protein 2</fullName>
    </submittedName>
</protein>
<feature type="compositionally biased region" description="Polar residues" evidence="7">
    <location>
        <begin position="775"/>
        <end position="787"/>
    </location>
</feature>
<feature type="region of interest" description="Disordered" evidence="7">
    <location>
        <begin position="704"/>
        <end position="723"/>
    </location>
</feature>
<dbReference type="EMBL" id="LPNM01000001">
    <property type="protein sequence ID" value="OEJ92471.1"/>
    <property type="molecule type" value="Genomic_DNA"/>
</dbReference>
<dbReference type="PANTHER" id="PTHR31145">
    <property type="entry name" value="INTEGRAL MEMBRANE PROTEIN (AFU_ORTHOLOGUE AFUA_7G01610)"/>
    <property type="match status" value="1"/>
</dbReference>
<dbReference type="OrthoDB" id="5212126at2759"/>
<feature type="chain" id="PRO_5009184961" evidence="9">
    <location>
        <begin position="28"/>
        <end position="825"/>
    </location>
</feature>
<dbReference type="GO" id="GO:0009272">
    <property type="term" value="P:fungal-type cell wall biogenesis"/>
    <property type="evidence" value="ECO:0007669"/>
    <property type="project" value="TreeGrafter"/>
</dbReference>
<organism evidence="11 12">
    <name type="scientific">Hanseniaspora osmophila</name>
    <dbReference type="NCBI Taxonomy" id="56408"/>
    <lineage>
        <taxon>Eukaryota</taxon>
        <taxon>Fungi</taxon>
        <taxon>Dikarya</taxon>
        <taxon>Ascomycota</taxon>
        <taxon>Saccharomycotina</taxon>
        <taxon>Saccharomycetes</taxon>
        <taxon>Saccharomycodales</taxon>
        <taxon>Saccharomycodaceae</taxon>
        <taxon>Hanseniaspora</taxon>
    </lineage>
</organism>
<evidence type="ECO:0000259" key="10">
    <source>
        <dbReference type="SMART" id="SM01320"/>
    </source>
</evidence>
<feature type="region of interest" description="Disordered" evidence="7">
    <location>
        <begin position="743"/>
        <end position="763"/>
    </location>
</feature>
<feature type="transmembrane region" description="Helical" evidence="8">
    <location>
        <begin position="389"/>
        <end position="411"/>
    </location>
</feature>
<evidence type="ECO:0000256" key="2">
    <source>
        <dbReference type="ARBA" id="ARBA00010642"/>
    </source>
</evidence>